<evidence type="ECO:0000313" key="2">
    <source>
        <dbReference type="Proteomes" id="UP000239522"/>
    </source>
</evidence>
<protein>
    <recommendedName>
        <fullName evidence="3">Glycosyltransferase</fullName>
    </recommendedName>
</protein>
<organism evidence="1 2">
    <name type="scientific">Polaribacter filamentus</name>
    <dbReference type="NCBI Taxonomy" id="53483"/>
    <lineage>
        <taxon>Bacteria</taxon>
        <taxon>Pseudomonadati</taxon>
        <taxon>Bacteroidota</taxon>
        <taxon>Flavobacteriia</taxon>
        <taxon>Flavobacteriales</taxon>
        <taxon>Flavobacteriaceae</taxon>
    </lineage>
</organism>
<name>A0A2S7KYS3_9FLAO</name>
<dbReference type="AlphaFoldDB" id="A0A2S7KYS3"/>
<comment type="caution">
    <text evidence="1">The sequence shown here is derived from an EMBL/GenBank/DDBJ whole genome shotgun (WGS) entry which is preliminary data.</text>
</comment>
<gene>
    <name evidence="1" type="ORF">BST83_12160</name>
</gene>
<keyword evidence="2" id="KW-1185">Reference proteome</keyword>
<dbReference type="RefSeq" id="WP_104810026.1">
    <property type="nucleotide sequence ID" value="NZ_MQUA01000013.1"/>
</dbReference>
<accession>A0A2S7KYS3</accession>
<proteinExistence type="predicted"/>
<sequence>MFFISFYIVFKIVMIRHLIIKNKLINYLICYLLRIRNKKALFLIQKNKIEEIFNFRKISSPLGKYYNELIFDNNFFGLGYSLKTYCDLKQLNAYVEHGYFFGSYVPDDEKNWWCKKIITFSRHREEFIKKKTDKEVIKIGPYIHYAEDYMVNADFDNLKNDLGKMLLVFPAHAATGAKIDFDTNLLIANINSVKNDFDTVVISLFWDQAQDKKITSVYKKEGYKIFSAGHRYDWYFLSRLKTMIKLSDYTMSNGVGTQLGYCIYLNKPHWIAKQKVTEVAFNSKGEENNSTYTNEEYIIVSQEINEVEEVFKTYLKIISKKQKELVNKYWGIDEVKSKKELFKLLK</sequence>
<dbReference type="Proteomes" id="UP000239522">
    <property type="component" value="Unassembled WGS sequence"/>
</dbReference>
<evidence type="ECO:0008006" key="3">
    <source>
        <dbReference type="Google" id="ProtNLM"/>
    </source>
</evidence>
<evidence type="ECO:0000313" key="1">
    <source>
        <dbReference type="EMBL" id="PQB07822.1"/>
    </source>
</evidence>
<dbReference type="OrthoDB" id="1050732at2"/>
<reference evidence="1 2" key="1">
    <citation type="submission" date="2016-11" db="EMBL/GenBank/DDBJ databases">
        <title>Trade-off between light-utilization and light-protection in marine flavobacteria.</title>
        <authorList>
            <person name="Kumagai Y."/>
        </authorList>
    </citation>
    <scope>NUCLEOTIDE SEQUENCE [LARGE SCALE GENOMIC DNA]</scope>
    <source>
        <strain evidence="1 2">ATCC 700397</strain>
    </source>
</reference>
<dbReference type="EMBL" id="MQUA01000013">
    <property type="protein sequence ID" value="PQB07822.1"/>
    <property type="molecule type" value="Genomic_DNA"/>
</dbReference>